<reference evidence="2" key="2">
    <citation type="submission" date="2020-11" db="EMBL/GenBank/DDBJ databases">
        <authorList>
            <person name="McCartney M.A."/>
            <person name="Auch B."/>
            <person name="Kono T."/>
            <person name="Mallez S."/>
            <person name="Becker A."/>
            <person name="Gohl D.M."/>
            <person name="Silverstein K.A.T."/>
            <person name="Koren S."/>
            <person name="Bechman K.B."/>
            <person name="Herman A."/>
            <person name="Abrahante J.E."/>
            <person name="Garbe J."/>
        </authorList>
    </citation>
    <scope>NUCLEOTIDE SEQUENCE</scope>
    <source>
        <strain evidence="2">Duluth1</strain>
        <tissue evidence="2">Whole animal</tissue>
    </source>
</reference>
<feature type="compositionally biased region" description="Polar residues" evidence="1">
    <location>
        <begin position="1"/>
        <end position="13"/>
    </location>
</feature>
<comment type="caution">
    <text evidence="2">The sequence shown here is derived from an EMBL/GenBank/DDBJ whole genome shotgun (WGS) entry which is preliminary data.</text>
</comment>
<dbReference type="EMBL" id="JAIWYP010000001">
    <property type="protein sequence ID" value="KAH3897907.1"/>
    <property type="molecule type" value="Genomic_DNA"/>
</dbReference>
<dbReference type="Proteomes" id="UP000828390">
    <property type="component" value="Unassembled WGS sequence"/>
</dbReference>
<evidence type="ECO:0000313" key="2">
    <source>
        <dbReference type="EMBL" id="KAH3897907.1"/>
    </source>
</evidence>
<evidence type="ECO:0000313" key="3">
    <source>
        <dbReference type="Proteomes" id="UP000828390"/>
    </source>
</evidence>
<accession>A0A9D4NJR3</accession>
<feature type="region of interest" description="Disordered" evidence="1">
    <location>
        <begin position="1"/>
        <end position="20"/>
    </location>
</feature>
<reference evidence="2" key="1">
    <citation type="journal article" date="2019" name="bioRxiv">
        <title>The Genome of the Zebra Mussel, Dreissena polymorpha: A Resource for Invasive Species Research.</title>
        <authorList>
            <person name="McCartney M.A."/>
            <person name="Auch B."/>
            <person name="Kono T."/>
            <person name="Mallez S."/>
            <person name="Zhang Y."/>
            <person name="Obille A."/>
            <person name="Becker A."/>
            <person name="Abrahante J.E."/>
            <person name="Garbe J."/>
            <person name="Badalamenti J.P."/>
            <person name="Herman A."/>
            <person name="Mangelson H."/>
            <person name="Liachko I."/>
            <person name="Sullivan S."/>
            <person name="Sone E.D."/>
            <person name="Koren S."/>
            <person name="Silverstein K.A.T."/>
            <person name="Beckman K.B."/>
            <person name="Gohl D.M."/>
        </authorList>
    </citation>
    <scope>NUCLEOTIDE SEQUENCE</scope>
    <source>
        <strain evidence="2">Duluth1</strain>
        <tissue evidence="2">Whole animal</tissue>
    </source>
</reference>
<keyword evidence="3" id="KW-1185">Reference proteome</keyword>
<name>A0A9D4NJR3_DREPO</name>
<organism evidence="2 3">
    <name type="scientific">Dreissena polymorpha</name>
    <name type="common">Zebra mussel</name>
    <name type="synonym">Mytilus polymorpha</name>
    <dbReference type="NCBI Taxonomy" id="45954"/>
    <lineage>
        <taxon>Eukaryota</taxon>
        <taxon>Metazoa</taxon>
        <taxon>Spiralia</taxon>
        <taxon>Lophotrochozoa</taxon>
        <taxon>Mollusca</taxon>
        <taxon>Bivalvia</taxon>
        <taxon>Autobranchia</taxon>
        <taxon>Heteroconchia</taxon>
        <taxon>Euheterodonta</taxon>
        <taxon>Imparidentia</taxon>
        <taxon>Neoheterodontei</taxon>
        <taxon>Myida</taxon>
        <taxon>Dreissenoidea</taxon>
        <taxon>Dreissenidae</taxon>
        <taxon>Dreissena</taxon>
    </lineage>
</organism>
<protein>
    <submittedName>
        <fullName evidence="2">Uncharacterized protein</fullName>
    </submittedName>
</protein>
<sequence length="78" mass="8606">MQRSSVPYLSQAGSGHALGTRPLMTTWGTGLCLKEVCQQLYTWPSFEERTSGSWSSLCAILFASYKPRSWKTGLKACA</sequence>
<proteinExistence type="predicted"/>
<dbReference type="AlphaFoldDB" id="A0A9D4NJR3"/>
<gene>
    <name evidence="2" type="ORF">DPMN_022103</name>
</gene>
<evidence type="ECO:0000256" key="1">
    <source>
        <dbReference type="SAM" id="MobiDB-lite"/>
    </source>
</evidence>